<keyword evidence="2" id="KW-0732">Signal</keyword>
<evidence type="ECO:0000256" key="2">
    <source>
        <dbReference type="SAM" id="SignalP"/>
    </source>
</evidence>
<evidence type="ECO:0000256" key="1">
    <source>
        <dbReference type="SAM" id="MobiDB-lite"/>
    </source>
</evidence>
<evidence type="ECO:0000313" key="3">
    <source>
        <dbReference type="EMBL" id="CAK9103210.1"/>
    </source>
</evidence>
<feature type="signal peptide" evidence="2">
    <location>
        <begin position="1"/>
        <end position="23"/>
    </location>
</feature>
<feature type="region of interest" description="Disordered" evidence="1">
    <location>
        <begin position="711"/>
        <end position="778"/>
    </location>
</feature>
<reference evidence="3 4" key="1">
    <citation type="submission" date="2024-02" db="EMBL/GenBank/DDBJ databases">
        <authorList>
            <person name="Chen Y."/>
            <person name="Shah S."/>
            <person name="Dougan E. K."/>
            <person name="Thang M."/>
            <person name="Chan C."/>
        </authorList>
    </citation>
    <scope>NUCLEOTIDE SEQUENCE [LARGE SCALE GENOMIC DNA]</scope>
</reference>
<gene>
    <name evidence="3" type="ORF">CCMP2556_LOCUS48483</name>
</gene>
<name>A0ABP0RUX5_9DINO</name>
<dbReference type="Proteomes" id="UP001642484">
    <property type="component" value="Unassembled WGS sequence"/>
</dbReference>
<keyword evidence="4" id="KW-1185">Reference proteome</keyword>
<evidence type="ECO:0008006" key="5">
    <source>
        <dbReference type="Google" id="ProtNLM"/>
    </source>
</evidence>
<organism evidence="3 4">
    <name type="scientific">Durusdinium trenchii</name>
    <dbReference type="NCBI Taxonomy" id="1381693"/>
    <lineage>
        <taxon>Eukaryota</taxon>
        <taxon>Sar</taxon>
        <taxon>Alveolata</taxon>
        <taxon>Dinophyceae</taxon>
        <taxon>Suessiales</taxon>
        <taxon>Symbiodiniaceae</taxon>
        <taxon>Durusdinium</taxon>
    </lineage>
</organism>
<accession>A0ABP0RUX5</accession>
<comment type="caution">
    <text evidence="3">The sequence shown here is derived from an EMBL/GenBank/DDBJ whole genome shotgun (WGS) entry which is preliminary data.</text>
</comment>
<proteinExistence type="predicted"/>
<protein>
    <recommendedName>
        <fullName evidence="5">Peptidase A2 domain-containing protein</fullName>
    </recommendedName>
</protein>
<feature type="region of interest" description="Disordered" evidence="1">
    <location>
        <begin position="418"/>
        <end position="437"/>
    </location>
</feature>
<feature type="compositionally biased region" description="Basic and acidic residues" evidence="1">
    <location>
        <begin position="759"/>
        <end position="768"/>
    </location>
</feature>
<evidence type="ECO:0000313" key="4">
    <source>
        <dbReference type="Proteomes" id="UP001642484"/>
    </source>
</evidence>
<sequence length="935" mass="105517">MEYNIGVLRALLHIVLLRPLSNSLGICPLLVDPGCGTALLNSDQELFRAKLRQLPQAAAGARLGCYRELRGRLWSAGPLEEEIEILLCRWQEKSEGDASYPLRTYFDKLKLWYRIANVEDEAIGPLVAGRLYGRASTIAMSLRVPRPDGTFDVGDAALVRLAVDEVRDPATNVIIQNHIPSGVQFLANALRTAFGQQDQDLATQALDKFFGLARGKLSLSEYSVEFDSRYDDAHDRAGLQLNDVGKFFLWFKNSGLPSKTVDDIKLQVADPHEENDESYGDYDAYYQDWGDDYEAEDSWWYGYEEADEGEWVYEEYANDENYYENHDASDESWQEVDLEAGMTSGSASDSNVSGEYNEAYYKGKGHYYAYQEEDNYKPRGGLSISEGIPDASTPQEVATSSKEVKTTKKAESFVIHTSSEDEDFKKPTEGYSGQPEYTTKDHYDKKLKMNFMVFNMKKEETQMSYHTIHGQERYGLLIDPGAASGLVGSETLRMLKSCSLGEMEINRNKITPVSGISGNSESTLGEVTLTMATAGQPITYTAEVIGGAGSLCPALVGNPTLRRLGASILTDWFENGDGMLVLNTKDAMDAEVNHAKFFRILLTDSGHYILPCDNVQNEKVPRASKHEAIAFFQKITEITSKVWPDVQPRVRHCFHSQTAAEDDRCDYNREHERDTGPMKRQDHDVGCDHLACENGEEDELRNPVPSRKIHFIDEEQQKKSEEPYDLMNSEKNKSLSPIAEERDSEDEVSPSAILAEQCTKNDKSKEPAKNSNHLINEHPAGPAILAPAIHDEQGLREASYDEEKNVFLSYTGDMIPETADQLRHLRKILMRRCVNVYKIDQHYNYVKIFLRDKMPMAAELYEGVEIKNLTSKALSVPTTHMLKKLLLETINATMGVFNEAARRKIDYVHWLDNPMLMSLFKEFFKDLIQVKAVKI</sequence>
<dbReference type="EMBL" id="CAXAMN010026472">
    <property type="protein sequence ID" value="CAK9103210.1"/>
    <property type="molecule type" value="Genomic_DNA"/>
</dbReference>
<feature type="chain" id="PRO_5046693697" description="Peptidase A2 domain-containing protein" evidence="2">
    <location>
        <begin position="24"/>
        <end position="935"/>
    </location>
</feature>
<feature type="compositionally biased region" description="Basic and acidic residues" evidence="1">
    <location>
        <begin position="711"/>
        <end position="733"/>
    </location>
</feature>